<feature type="domain" description="FAD-dependent oxidoreductase 2 FAD-binding" evidence="5">
    <location>
        <begin position="7"/>
        <end position="419"/>
    </location>
</feature>
<dbReference type="Proteomes" id="UP001596270">
    <property type="component" value="Unassembled WGS sequence"/>
</dbReference>
<evidence type="ECO:0000313" key="7">
    <source>
        <dbReference type="Proteomes" id="UP001596270"/>
    </source>
</evidence>
<dbReference type="Gene3D" id="3.50.50.60">
    <property type="entry name" value="FAD/NAD(P)-binding domain"/>
    <property type="match status" value="1"/>
</dbReference>
<evidence type="ECO:0000256" key="2">
    <source>
        <dbReference type="ARBA" id="ARBA00022630"/>
    </source>
</evidence>
<dbReference type="Pfam" id="PF00890">
    <property type="entry name" value="FAD_binding_2"/>
    <property type="match status" value="1"/>
</dbReference>
<dbReference type="PANTHER" id="PTHR43400">
    <property type="entry name" value="FUMARATE REDUCTASE"/>
    <property type="match status" value="1"/>
</dbReference>
<name>A0ABW1U2E1_9BURK</name>
<dbReference type="PANTHER" id="PTHR43400:SF7">
    <property type="entry name" value="FAD-DEPENDENT OXIDOREDUCTASE 2 FAD BINDING DOMAIN-CONTAINING PROTEIN"/>
    <property type="match status" value="1"/>
</dbReference>
<dbReference type="InterPro" id="IPR036188">
    <property type="entry name" value="FAD/NAD-bd_sf"/>
</dbReference>
<keyword evidence="7" id="KW-1185">Reference proteome</keyword>
<evidence type="ECO:0000313" key="6">
    <source>
        <dbReference type="EMBL" id="MFC6284041.1"/>
    </source>
</evidence>
<evidence type="ECO:0000259" key="5">
    <source>
        <dbReference type="Pfam" id="PF00890"/>
    </source>
</evidence>
<dbReference type="InterPro" id="IPR027477">
    <property type="entry name" value="Succ_DH/fumarate_Rdtase_cat_sf"/>
</dbReference>
<dbReference type="RefSeq" id="WP_371439806.1">
    <property type="nucleotide sequence ID" value="NZ_JBHSRS010000084.1"/>
</dbReference>
<sequence length="448" mass="45703">MNPKNTDLAILGAGAAGMMAALCAADRGMHVALFDPFWSTPNNLELSGGLFPAAGSQLQSMAGVDDSPGQWLADLRAYAGSSVNERIAAPVAQSLPQVVAFLVERMQMPVRFLADVPAPGHGAVRFHSVTPASGPALSDCLRRAVRAHPLIDCRVDVVVSRMERAEKGFELIDAARHTHARQLLLAGGGFGGAADMVTEFIPEMSGALHSGSPTNDGSVIGMARAWGAALAGMDGYQGQGHTHPGGHTRLGMSIPTLGGIMVDRSGQRFVREDIGPSALAAKVLAQPGQLALEVFDAAIEARLGNHSAYAAARAAGRVLEADTLEELARAAGVPAHALADSVALAVQCAESASGSSDPLGRARFAQPLAAPYRASWVTGSLAHTQGGIVTDGEGRVLMADGQAIPHLYAAGGCAAGLSGQGGDGYLPGNGLAQSFGLAFNAVAAMAGD</sequence>
<protein>
    <submittedName>
        <fullName evidence="6">FAD-binding protein</fullName>
    </submittedName>
</protein>
<dbReference type="SUPFAM" id="SSF51905">
    <property type="entry name" value="FAD/NAD(P)-binding domain"/>
    <property type="match status" value="1"/>
</dbReference>
<evidence type="ECO:0000256" key="3">
    <source>
        <dbReference type="ARBA" id="ARBA00022827"/>
    </source>
</evidence>
<organism evidence="6 7">
    <name type="scientific">Polaromonas aquatica</name>
    <dbReference type="NCBI Taxonomy" id="332657"/>
    <lineage>
        <taxon>Bacteria</taxon>
        <taxon>Pseudomonadati</taxon>
        <taxon>Pseudomonadota</taxon>
        <taxon>Betaproteobacteria</taxon>
        <taxon>Burkholderiales</taxon>
        <taxon>Comamonadaceae</taxon>
        <taxon>Polaromonas</taxon>
    </lineage>
</organism>
<dbReference type="InterPro" id="IPR050315">
    <property type="entry name" value="FAD-oxidoreductase_2"/>
</dbReference>
<evidence type="ECO:0000256" key="4">
    <source>
        <dbReference type="ARBA" id="ARBA00023002"/>
    </source>
</evidence>
<dbReference type="InterPro" id="IPR003953">
    <property type="entry name" value="FAD-dep_OxRdtase_2_FAD-bd"/>
</dbReference>
<accession>A0ABW1U2E1</accession>
<keyword evidence="2" id="KW-0285">Flavoprotein</keyword>
<dbReference type="EMBL" id="JBHSRS010000084">
    <property type="protein sequence ID" value="MFC6284041.1"/>
    <property type="molecule type" value="Genomic_DNA"/>
</dbReference>
<proteinExistence type="predicted"/>
<dbReference type="Gene3D" id="3.90.700.10">
    <property type="entry name" value="Succinate dehydrogenase/fumarate reductase flavoprotein, catalytic domain"/>
    <property type="match status" value="1"/>
</dbReference>
<comment type="cofactor">
    <cofactor evidence="1">
        <name>FAD</name>
        <dbReference type="ChEBI" id="CHEBI:57692"/>
    </cofactor>
</comment>
<comment type="caution">
    <text evidence="6">The sequence shown here is derived from an EMBL/GenBank/DDBJ whole genome shotgun (WGS) entry which is preliminary data.</text>
</comment>
<reference evidence="7" key="1">
    <citation type="journal article" date="2019" name="Int. J. Syst. Evol. Microbiol.">
        <title>The Global Catalogue of Microorganisms (GCM) 10K type strain sequencing project: providing services to taxonomists for standard genome sequencing and annotation.</title>
        <authorList>
            <consortium name="The Broad Institute Genomics Platform"/>
            <consortium name="The Broad Institute Genome Sequencing Center for Infectious Disease"/>
            <person name="Wu L."/>
            <person name="Ma J."/>
        </authorList>
    </citation>
    <scope>NUCLEOTIDE SEQUENCE [LARGE SCALE GENOMIC DNA]</scope>
    <source>
        <strain evidence="7">CCUG 39402</strain>
    </source>
</reference>
<gene>
    <name evidence="6" type="ORF">ACFQND_22675</name>
</gene>
<evidence type="ECO:0000256" key="1">
    <source>
        <dbReference type="ARBA" id="ARBA00001974"/>
    </source>
</evidence>
<dbReference type="SUPFAM" id="SSF56425">
    <property type="entry name" value="Succinate dehydrogenase/fumarate reductase flavoprotein, catalytic domain"/>
    <property type="match status" value="1"/>
</dbReference>
<keyword evidence="3" id="KW-0274">FAD</keyword>
<keyword evidence="4" id="KW-0560">Oxidoreductase</keyword>